<organism evidence="8 9">
    <name type="scientific">Amycolatopsis acididurans</name>
    <dbReference type="NCBI Taxonomy" id="2724524"/>
    <lineage>
        <taxon>Bacteria</taxon>
        <taxon>Bacillati</taxon>
        <taxon>Actinomycetota</taxon>
        <taxon>Actinomycetes</taxon>
        <taxon>Pseudonocardiales</taxon>
        <taxon>Pseudonocardiaceae</taxon>
        <taxon>Amycolatopsis</taxon>
    </lineage>
</organism>
<dbReference type="SUPFAM" id="SSF47203">
    <property type="entry name" value="Acyl-CoA dehydrogenase C-terminal domain-like"/>
    <property type="match status" value="1"/>
</dbReference>
<keyword evidence="4" id="KW-0274">FAD</keyword>
<dbReference type="PANTHER" id="PTHR43884">
    <property type="entry name" value="ACYL-COA DEHYDROGENASE"/>
    <property type="match status" value="1"/>
</dbReference>
<evidence type="ECO:0000256" key="4">
    <source>
        <dbReference type="ARBA" id="ARBA00022827"/>
    </source>
</evidence>
<feature type="domain" description="Acyl-CoA dehydrogenase/oxidase N-terminal" evidence="7">
    <location>
        <begin position="29"/>
        <end position="101"/>
    </location>
</feature>
<sequence>MRITPDQDAEALREVVRDFLGGDATWQRFAAELGVAALDVPERLDGAGASFREVGVVAEEIGRALSPLPWLSTSILAAGVLLHIKGSDDLRARLSSRLASGCIATLAYQGPEVSARQDGRSWRLTGTKTLVVDGASADFLFVAGNSGVFVVEGDAEGLTRTRTPAMDLTRELASVTLAGTPAVWLGETTLERVLDRARVALACEQAGGAAAALEMTVEYVRQRVQFGRPIATFQAVKHCCADMLGQVEAARSASLWAAAVAADEPANLPAAAAAAAIACGDAYCWVAGETVQLHGGIGFTWEHPAHLHVRRAATDAVLFGDRGRHAETLMTHAARQPATV</sequence>
<comment type="cofactor">
    <cofactor evidence="1">
        <name>FAD</name>
        <dbReference type="ChEBI" id="CHEBI:57692"/>
    </cofactor>
</comment>
<reference evidence="8 9" key="1">
    <citation type="submission" date="2020-04" db="EMBL/GenBank/DDBJ databases">
        <title>Novel species.</title>
        <authorList>
            <person name="Teo W.F.A."/>
            <person name="Lipun K."/>
            <person name="Srisuk N."/>
            <person name="Duangmal K."/>
        </authorList>
    </citation>
    <scope>NUCLEOTIDE SEQUENCE [LARGE SCALE GENOMIC DNA]</scope>
    <source>
        <strain evidence="8 9">K13G38</strain>
    </source>
</reference>
<evidence type="ECO:0000259" key="7">
    <source>
        <dbReference type="Pfam" id="PF02771"/>
    </source>
</evidence>
<dbReference type="CDD" id="cd00567">
    <property type="entry name" value="ACAD"/>
    <property type="match status" value="1"/>
</dbReference>
<dbReference type="EMBL" id="JAAXLS010000010">
    <property type="protein sequence ID" value="NKQ54695.1"/>
    <property type="molecule type" value="Genomic_DNA"/>
</dbReference>
<dbReference type="Pfam" id="PF02771">
    <property type="entry name" value="Acyl-CoA_dh_N"/>
    <property type="match status" value="1"/>
</dbReference>
<evidence type="ECO:0000256" key="1">
    <source>
        <dbReference type="ARBA" id="ARBA00001974"/>
    </source>
</evidence>
<dbReference type="PANTHER" id="PTHR43884:SF20">
    <property type="entry name" value="ACYL-COA DEHYDROGENASE FADE28"/>
    <property type="match status" value="1"/>
</dbReference>
<dbReference type="Pfam" id="PF00441">
    <property type="entry name" value="Acyl-CoA_dh_1"/>
    <property type="match status" value="1"/>
</dbReference>
<dbReference type="InterPro" id="IPR046373">
    <property type="entry name" value="Acyl-CoA_Oxase/DH_mid-dom_sf"/>
</dbReference>
<evidence type="ECO:0000313" key="9">
    <source>
        <dbReference type="Proteomes" id="UP000715441"/>
    </source>
</evidence>
<feature type="domain" description="Acyl-CoA dehydrogenase/oxidase C-terminal" evidence="6">
    <location>
        <begin position="191"/>
        <end position="329"/>
    </location>
</feature>
<dbReference type="InterPro" id="IPR037069">
    <property type="entry name" value="AcylCoA_DH/ox_N_sf"/>
</dbReference>
<dbReference type="RefSeq" id="WP_168516835.1">
    <property type="nucleotide sequence ID" value="NZ_JAAXLS010000010.1"/>
</dbReference>
<dbReference type="SUPFAM" id="SSF56645">
    <property type="entry name" value="Acyl-CoA dehydrogenase NM domain-like"/>
    <property type="match status" value="1"/>
</dbReference>
<dbReference type="Gene3D" id="1.10.540.10">
    <property type="entry name" value="Acyl-CoA dehydrogenase/oxidase, N-terminal domain"/>
    <property type="match status" value="1"/>
</dbReference>
<dbReference type="Gene3D" id="1.20.140.10">
    <property type="entry name" value="Butyryl-CoA Dehydrogenase, subunit A, domain 3"/>
    <property type="match status" value="1"/>
</dbReference>
<dbReference type="InterPro" id="IPR009075">
    <property type="entry name" value="AcylCo_DH/oxidase_C"/>
</dbReference>
<comment type="caution">
    <text evidence="8">The sequence shown here is derived from an EMBL/GenBank/DDBJ whole genome shotgun (WGS) entry which is preliminary data.</text>
</comment>
<keyword evidence="3" id="KW-0285">Flavoprotein</keyword>
<dbReference type="InterPro" id="IPR009100">
    <property type="entry name" value="AcylCoA_DH/oxidase_NM_dom_sf"/>
</dbReference>
<accession>A0ABX1J8A3</accession>
<name>A0ABX1J8A3_9PSEU</name>
<dbReference type="InterPro" id="IPR013786">
    <property type="entry name" value="AcylCoA_DH/ox_N"/>
</dbReference>
<comment type="similarity">
    <text evidence="2">Belongs to the acyl-CoA dehydrogenase family.</text>
</comment>
<evidence type="ECO:0000256" key="3">
    <source>
        <dbReference type="ARBA" id="ARBA00022630"/>
    </source>
</evidence>
<evidence type="ECO:0000259" key="6">
    <source>
        <dbReference type="Pfam" id="PF00441"/>
    </source>
</evidence>
<evidence type="ECO:0000256" key="2">
    <source>
        <dbReference type="ARBA" id="ARBA00009347"/>
    </source>
</evidence>
<gene>
    <name evidence="8" type="ORF">HFP15_17575</name>
</gene>
<dbReference type="Proteomes" id="UP000715441">
    <property type="component" value="Unassembled WGS sequence"/>
</dbReference>
<keyword evidence="5" id="KW-0560">Oxidoreductase</keyword>
<keyword evidence="9" id="KW-1185">Reference proteome</keyword>
<dbReference type="Gene3D" id="2.40.110.10">
    <property type="entry name" value="Butyryl-CoA Dehydrogenase, subunit A, domain 2"/>
    <property type="match status" value="1"/>
</dbReference>
<proteinExistence type="inferred from homology"/>
<protein>
    <submittedName>
        <fullName evidence="8">Acyl-CoA/acyl-ACP dehydrogenase</fullName>
    </submittedName>
</protein>
<dbReference type="InterPro" id="IPR036250">
    <property type="entry name" value="AcylCo_DH-like_C"/>
</dbReference>
<evidence type="ECO:0000313" key="8">
    <source>
        <dbReference type="EMBL" id="NKQ54695.1"/>
    </source>
</evidence>
<evidence type="ECO:0000256" key="5">
    <source>
        <dbReference type="ARBA" id="ARBA00023002"/>
    </source>
</evidence>